<dbReference type="InterPro" id="IPR036388">
    <property type="entry name" value="WH-like_DNA-bd_sf"/>
</dbReference>
<dbReference type="InterPro" id="IPR036390">
    <property type="entry name" value="WH_DNA-bd_sf"/>
</dbReference>
<dbReference type="RefSeq" id="WP_164438091.1">
    <property type="nucleotide sequence ID" value="NZ_JAAGMD010000161.1"/>
</dbReference>
<proteinExistence type="inferred from homology"/>
<dbReference type="InterPro" id="IPR005119">
    <property type="entry name" value="LysR_subst-bd"/>
</dbReference>
<dbReference type="Pfam" id="PF03466">
    <property type="entry name" value="LysR_substrate"/>
    <property type="match status" value="1"/>
</dbReference>
<keyword evidence="3" id="KW-0238">DNA-binding</keyword>
<name>A0A6G3QQ14_9ACTN</name>
<accession>A0A6G3QQ14</accession>
<dbReference type="PROSITE" id="PS50931">
    <property type="entry name" value="HTH_LYSR"/>
    <property type="match status" value="1"/>
</dbReference>
<evidence type="ECO:0000259" key="5">
    <source>
        <dbReference type="PROSITE" id="PS50931"/>
    </source>
</evidence>
<dbReference type="Gene3D" id="3.40.190.10">
    <property type="entry name" value="Periplasmic binding protein-like II"/>
    <property type="match status" value="2"/>
</dbReference>
<dbReference type="EMBL" id="JAAGMD010000161">
    <property type="protein sequence ID" value="NEA85589.1"/>
    <property type="molecule type" value="Genomic_DNA"/>
</dbReference>
<reference evidence="6" key="1">
    <citation type="submission" date="2020-01" db="EMBL/GenBank/DDBJ databases">
        <title>Insect and environment-associated Actinomycetes.</title>
        <authorList>
            <person name="Currrie C."/>
            <person name="Chevrette M."/>
            <person name="Carlson C."/>
            <person name="Stubbendieck R."/>
            <person name="Wendt-Pienkowski E."/>
        </authorList>
    </citation>
    <scope>NUCLEOTIDE SEQUENCE</scope>
    <source>
        <strain evidence="6">SID14436</strain>
    </source>
</reference>
<sequence length="318" mass="34109">MSLRRFEYALAVAEAGSVTAAAESLHVAQPSVSQQIRALERELGVTLFARTPAGLVPTAVGRAFLRDAEVAVRAAQRARATARAGAEELDGELVVAAQMGLGTRQLPGALSALRRRFPRLEVTVFEEANPTELERLARRGVVDLVLMAGSCDGGPYVGHHLGDEEFVVVMSPEHAQLAGERVELRVLERRAWIRFDHDSALDGVLRDVLRDNAMAPATVARVSQTATAVRWAAQGLGVTLVPTSAVPPGFEHLTRPVHPAVSLPTVAAVRPRTGPAEPALLEFLRQETWHHIGFSVSGSETAHNWVAPPSVTNSIPVL</sequence>
<evidence type="ECO:0000256" key="4">
    <source>
        <dbReference type="ARBA" id="ARBA00023163"/>
    </source>
</evidence>
<dbReference type="SUPFAM" id="SSF53850">
    <property type="entry name" value="Periplasmic binding protein-like II"/>
    <property type="match status" value="1"/>
</dbReference>
<comment type="similarity">
    <text evidence="1">Belongs to the LysR transcriptional regulatory family.</text>
</comment>
<organism evidence="6">
    <name type="scientific">Streptomyces sp. SID14436</name>
    <dbReference type="NCBI Taxonomy" id="2706070"/>
    <lineage>
        <taxon>Bacteria</taxon>
        <taxon>Bacillati</taxon>
        <taxon>Actinomycetota</taxon>
        <taxon>Actinomycetes</taxon>
        <taxon>Kitasatosporales</taxon>
        <taxon>Streptomycetaceae</taxon>
        <taxon>Streptomyces</taxon>
    </lineage>
</organism>
<dbReference type="SUPFAM" id="SSF46785">
    <property type="entry name" value="Winged helix' DNA-binding domain"/>
    <property type="match status" value="1"/>
</dbReference>
<feature type="domain" description="HTH lysR-type" evidence="5">
    <location>
        <begin position="1"/>
        <end position="58"/>
    </location>
</feature>
<protein>
    <submittedName>
        <fullName evidence="6">LysR family transcriptional regulator</fullName>
    </submittedName>
</protein>
<dbReference type="Pfam" id="PF00126">
    <property type="entry name" value="HTH_1"/>
    <property type="match status" value="1"/>
</dbReference>
<dbReference type="PANTHER" id="PTHR30419">
    <property type="entry name" value="HTH-TYPE TRANSCRIPTIONAL REGULATOR YBHD"/>
    <property type="match status" value="1"/>
</dbReference>
<dbReference type="InterPro" id="IPR050950">
    <property type="entry name" value="HTH-type_LysR_regulators"/>
</dbReference>
<evidence type="ECO:0000313" key="6">
    <source>
        <dbReference type="EMBL" id="NEA85589.1"/>
    </source>
</evidence>
<evidence type="ECO:0000256" key="2">
    <source>
        <dbReference type="ARBA" id="ARBA00023015"/>
    </source>
</evidence>
<dbReference type="Gene3D" id="1.10.10.10">
    <property type="entry name" value="Winged helix-like DNA-binding domain superfamily/Winged helix DNA-binding domain"/>
    <property type="match status" value="1"/>
</dbReference>
<evidence type="ECO:0000256" key="3">
    <source>
        <dbReference type="ARBA" id="ARBA00023125"/>
    </source>
</evidence>
<dbReference type="GO" id="GO:0003677">
    <property type="term" value="F:DNA binding"/>
    <property type="evidence" value="ECO:0007669"/>
    <property type="project" value="UniProtKB-KW"/>
</dbReference>
<dbReference type="CDD" id="cd05466">
    <property type="entry name" value="PBP2_LTTR_substrate"/>
    <property type="match status" value="1"/>
</dbReference>
<dbReference type="GO" id="GO:0005829">
    <property type="term" value="C:cytosol"/>
    <property type="evidence" value="ECO:0007669"/>
    <property type="project" value="TreeGrafter"/>
</dbReference>
<gene>
    <name evidence="6" type="ORF">G3I53_05875</name>
</gene>
<keyword evidence="4" id="KW-0804">Transcription</keyword>
<evidence type="ECO:0000256" key="1">
    <source>
        <dbReference type="ARBA" id="ARBA00009437"/>
    </source>
</evidence>
<keyword evidence="2" id="KW-0805">Transcription regulation</keyword>
<dbReference type="FunFam" id="1.10.10.10:FF:000001">
    <property type="entry name" value="LysR family transcriptional regulator"/>
    <property type="match status" value="1"/>
</dbReference>
<dbReference type="PRINTS" id="PR00039">
    <property type="entry name" value="HTHLYSR"/>
</dbReference>
<dbReference type="InterPro" id="IPR000847">
    <property type="entry name" value="LysR_HTH_N"/>
</dbReference>
<dbReference type="PANTHER" id="PTHR30419:SF29">
    <property type="entry name" value="LYSR-FAMILY TRANSCRIPTIONAL REGULATOR"/>
    <property type="match status" value="1"/>
</dbReference>
<dbReference type="GO" id="GO:0003700">
    <property type="term" value="F:DNA-binding transcription factor activity"/>
    <property type="evidence" value="ECO:0007669"/>
    <property type="project" value="InterPro"/>
</dbReference>
<dbReference type="AlphaFoldDB" id="A0A6G3QQ14"/>
<comment type="caution">
    <text evidence="6">The sequence shown here is derived from an EMBL/GenBank/DDBJ whole genome shotgun (WGS) entry which is preliminary data.</text>
</comment>